<organism evidence="4 5">
    <name type="scientific">Flexibacter flexilis DSM 6793</name>
    <dbReference type="NCBI Taxonomy" id="927664"/>
    <lineage>
        <taxon>Bacteria</taxon>
        <taxon>Pseudomonadati</taxon>
        <taxon>Bacteroidota</taxon>
        <taxon>Cytophagia</taxon>
        <taxon>Cytophagales</taxon>
        <taxon>Flexibacteraceae</taxon>
        <taxon>Flexibacter</taxon>
    </lineage>
</organism>
<evidence type="ECO:0000313" key="5">
    <source>
        <dbReference type="Proteomes" id="UP000199514"/>
    </source>
</evidence>
<dbReference type="PROSITE" id="PS51186">
    <property type="entry name" value="GNAT"/>
    <property type="match status" value="1"/>
</dbReference>
<gene>
    <name evidence="4" type="ORF">SAMN05421780_101323</name>
</gene>
<dbReference type="EMBL" id="FOLE01000001">
    <property type="protein sequence ID" value="SFB76007.1"/>
    <property type="molecule type" value="Genomic_DNA"/>
</dbReference>
<protein>
    <submittedName>
        <fullName evidence="4">Acetyltransferase (GNAT) family protein</fullName>
    </submittedName>
</protein>
<dbReference type="CDD" id="cd04301">
    <property type="entry name" value="NAT_SF"/>
    <property type="match status" value="1"/>
</dbReference>
<dbReference type="Gene3D" id="3.40.630.30">
    <property type="match status" value="1"/>
</dbReference>
<evidence type="ECO:0000313" key="4">
    <source>
        <dbReference type="EMBL" id="SFB76007.1"/>
    </source>
</evidence>
<reference evidence="4 5" key="1">
    <citation type="submission" date="2016-10" db="EMBL/GenBank/DDBJ databases">
        <authorList>
            <person name="de Groot N.N."/>
        </authorList>
    </citation>
    <scope>NUCLEOTIDE SEQUENCE [LARGE SCALE GENOMIC DNA]</scope>
    <source>
        <strain evidence="4 5">DSM 6793</strain>
    </source>
</reference>
<dbReference type="InterPro" id="IPR000182">
    <property type="entry name" value="GNAT_dom"/>
</dbReference>
<evidence type="ECO:0000256" key="1">
    <source>
        <dbReference type="ARBA" id="ARBA00022679"/>
    </source>
</evidence>
<sequence length="156" mass="17570">MQIIETSPTDAQAAPLLEALSQILYTKVGSSGQASFRDWQESDPSHVFVVLFNENEAVGCGAIRPIMSQVAELKRMYAKHSRKGIGEAILRYLEAKAQALGYTQIWLETRKINTQACRFYERNNYAVIENYGQYVGNNNAVCFGKRIDDLVSEKEL</sequence>
<keyword evidence="5" id="KW-1185">Reference proteome</keyword>
<dbReference type="AlphaFoldDB" id="A0A1I1DMC4"/>
<dbReference type="GO" id="GO:0016747">
    <property type="term" value="F:acyltransferase activity, transferring groups other than amino-acyl groups"/>
    <property type="evidence" value="ECO:0007669"/>
    <property type="project" value="InterPro"/>
</dbReference>
<dbReference type="SUPFAM" id="SSF55729">
    <property type="entry name" value="Acyl-CoA N-acyltransferases (Nat)"/>
    <property type="match status" value="1"/>
</dbReference>
<name>A0A1I1DMC4_9BACT</name>
<dbReference type="InterPro" id="IPR016181">
    <property type="entry name" value="Acyl_CoA_acyltransferase"/>
</dbReference>
<evidence type="ECO:0000259" key="3">
    <source>
        <dbReference type="PROSITE" id="PS51186"/>
    </source>
</evidence>
<dbReference type="OrthoDB" id="9803233at2"/>
<accession>A0A1I1DMC4</accession>
<keyword evidence="1 4" id="KW-0808">Transferase</keyword>
<dbReference type="RefSeq" id="WP_091506205.1">
    <property type="nucleotide sequence ID" value="NZ_FOLE01000001.1"/>
</dbReference>
<proteinExistence type="predicted"/>
<dbReference type="Proteomes" id="UP000199514">
    <property type="component" value="Unassembled WGS sequence"/>
</dbReference>
<dbReference type="STRING" id="927664.SAMN05421780_101323"/>
<keyword evidence="2" id="KW-0012">Acyltransferase</keyword>
<dbReference type="InterPro" id="IPR050832">
    <property type="entry name" value="Bact_Acetyltransf"/>
</dbReference>
<dbReference type="Pfam" id="PF00583">
    <property type="entry name" value="Acetyltransf_1"/>
    <property type="match status" value="1"/>
</dbReference>
<feature type="domain" description="N-acetyltransferase" evidence="3">
    <location>
        <begin position="4"/>
        <end position="148"/>
    </location>
</feature>
<dbReference type="PANTHER" id="PTHR43877:SF2">
    <property type="entry name" value="AMINOALKYLPHOSPHONATE N-ACETYLTRANSFERASE-RELATED"/>
    <property type="match status" value="1"/>
</dbReference>
<dbReference type="PANTHER" id="PTHR43877">
    <property type="entry name" value="AMINOALKYLPHOSPHONATE N-ACETYLTRANSFERASE-RELATED-RELATED"/>
    <property type="match status" value="1"/>
</dbReference>
<evidence type="ECO:0000256" key="2">
    <source>
        <dbReference type="ARBA" id="ARBA00023315"/>
    </source>
</evidence>